<evidence type="ECO:0000259" key="2">
    <source>
        <dbReference type="Pfam" id="PF01052"/>
    </source>
</evidence>
<comment type="caution">
    <text evidence="3">The sequence shown here is derived from an EMBL/GenBank/DDBJ whole genome shotgun (WGS) entry which is preliminary data.</text>
</comment>
<evidence type="ECO:0000313" key="4">
    <source>
        <dbReference type="Proteomes" id="UP000320582"/>
    </source>
</evidence>
<keyword evidence="3" id="KW-0966">Cell projection</keyword>
<accession>A0A543KB62</accession>
<name>A0A543KB62_9RHOB</name>
<feature type="compositionally biased region" description="Low complexity" evidence="1">
    <location>
        <begin position="360"/>
        <end position="373"/>
    </location>
</feature>
<evidence type="ECO:0000256" key="1">
    <source>
        <dbReference type="SAM" id="MobiDB-lite"/>
    </source>
</evidence>
<dbReference type="RefSeq" id="WP_142080058.1">
    <property type="nucleotide sequence ID" value="NZ_VFPT01000001.1"/>
</dbReference>
<feature type="region of interest" description="Disordered" evidence="1">
    <location>
        <begin position="330"/>
        <end position="373"/>
    </location>
</feature>
<organism evidence="3 4">
    <name type="scientific">Roseinatronobacter monicus</name>
    <dbReference type="NCBI Taxonomy" id="393481"/>
    <lineage>
        <taxon>Bacteria</taxon>
        <taxon>Pseudomonadati</taxon>
        <taxon>Pseudomonadota</taxon>
        <taxon>Alphaproteobacteria</taxon>
        <taxon>Rhodobacterales</taxon>
        <taxon>Paracoccaceae</taxon>
        <taxon>Roseinatronobacter</taxon>
    </lineage>
</organism>
<keyword evidence="3" id="KW-0282">Flagellum</keyword>
<reference evidence="3 4" key="1">
    <citation type="submission" date="2019-06" db="EMBL/GenBank/DDBJ databases">
        <title>Genomic Encyclopedia of Archaeal and Bacterial Type Strains, Phase II (KMG-II): from individual species to whole genera.</title>
        <authorList>
            <person name="Goeker M."/>
        </authorList>
    </citation>
    <scope>NUCLEOTIDE SEQUENCE [LARGE SCALE GENOMIC DNA]</scope>
    <source>
        <strain evidence="3 4">DSM 18423</strain>
    </source>
</reference>
<dbReference type="InterPro" id="IPR001543">
    <property type="entry name" value="FliN-like_C"/>
</dbReference>
<dbReference type="Pfam" id="PF01052">
    <property type="entry name" value="FliMN_C"/>
    <property type="match status" value="1"/>
</dbReference>
<keyword evidence="4" id="KW-1185">Reference proteome</keyword>
<dbReference type="InterPro" id="IPR036429">
    <property type="entry name" value="SpoA-like_sf"/>
</dbReference>
<dbReference type="AlphaFoldDB" id="A0A543KB62"/>
<proteinExistence type="predicted"/>
<protein>
    <submittedName>
        <fullName evidence="3">Flagellar motor switch protein FliM</fullName>
    </submittedName>
</protein>
<keyword evidence="3" id="KW-0969">Cilium</keyword>
<evidence type="ECO:0000313" key="3">
    <source>
        <dbReference type="EMBL" id="TQM92323.1"/>
    </source>
</evidence>
<dbReference type="Gene3D" id="2.30.330.10">
    <property type="entry name" value="SpoA-like"/>
    <property type="match status" value="1"/>
</dbReference>
<feature type="domain" description="Flagellar motor switch protein FliN-like C-terminal" evidence="2">
    <location>
        <begin position="237"/>
        <end position="302"/>
    </location>
</feature>
<dbReference type="SUPFAM" id="SSF101801">
    <property type="entry name" value="Surface presentation of antigens (SPOA)"/>
    <property type="match status" value="1"/>
</dbReference>
<gene>
    <name evidence="3" type="ORF">BD293_0924</name>
</gene>
<sequence>MTDQTDARHMDKSAHDTALTKMATRHRVAQAQERAAFVAALRVAFGRMSAECPGLDGVVQDVTIRQGALAEVLDLAEPGMFLALLEGQGERMGLLMACPVVLAGMVEAQATGRVDKSDVAQRQPTRTDAALLAPMVDAFLRLAQIRCADLPQAPMVSGYGYGTFLDNPRPLGLMLDEGQFNILHLRVSLGFGAKEGDWFVILPDPAQAQQNASDQSGGTDTDSDKDWQDRLQIVIGDSGVVLNSVLCRVQLTLTEALRLRSGDILRLPDTALEMLTLESIDQSALAIGRLGQARGQRAVRLTADPGHLSDATGAVAPSFALPASILWVQPPQPPFTPPTAADGVEMDGGAQDTQQPLSSTDTQQAQDTGDTAP</sequence>
<dbReference type="Proteomes" id="UP000320582">
    <property type="component" value="Unassembled WGS sequence"/>
</dbReference>
<dbReference type="EMBL" id="VFPT01000001">
    <property type="protein sequence ID" value="TQM92323.1"/>
    <property type="molecule type" value="Genomic_DNA"/>
</dbReference>
<dbReference type="OrthoDB" id="7824563at2"/>